<keyword evidence="2 7" id="KW-0813">Transport</keyword>
<keyword evidence="4 7" id="KW-0812">Transmembrane</keyword>
<dbReference type="InterPro" id="IPR035906">
    <property type="entry name" value="MetI-like_sf"/>
</dbReference>
<dbReference type="PANTHER" id="PTHR30151">
    <property type="entry name" value="ALKANE SULFONATE ABC TRANSPORTER-RELATED, MEMBRANE SUBUNIT"/>
    <property type="match status" value="1"/>
</dbReference>
<proteinExistence type="inferred from homology"/>
<dbReference type="PROSITE" id="PS50928">
    <property type="entry name" value="ABC_TM1"/>
    <property type="match status" value="1"/>
</dbReference>
<feature type="domain" description="ABC transmembrane type-1" evidence="8">
    <location>
        <begin position="84"/>
        <end position="269"/>
    </location>
</feature>
<evidence type="ECO:0000259" key="8">
    <source>
        <dbReference type="PROSITE" id="PS50928"/>
    </source>
</evidence>
<evidence type="ECO:0000256" key="3">
    <source>
        <dbReference type="ARBA" id="ARBA00022475"/>
    </source>
</evidence>
<evidence type="ECO:0000256" key="7">
    <source>
        <dbReference type="RuleBase" id="RU363032"/>
    </source>
</evidence>
<accession>A0A6B0Y108</accession>
<keyword evidence="3" id="KW-1003">Cell membrane</keyword>
<dbReference type="PANTHER" id="PTHR30151:SF20">
    <property type="entry name" value="ABC TRANSPORTER PERMEASE PROTEIN HI_0355-RELATED"/>
    <property type="match status" value="1"/>
</dbReference>
<comment type="caution">
    <text evidence="9">The sequence shown here is derived from an EMBL/GenBank/DDBJ whole genome shotgun (WGS) entry which is preliminary data.</text>
</comment>
<name>A0A6B0Y108_9RHOB</name>
<sequence>MTLVLAAIALLMAAWWLNMRIADSPLASSHVGRVAVPLVFGVSVLATWELVVRGLDVPQVILPAPTVIAETFAAETGTLWIDFRQTALKGAISGYLIGCLAAFAVALAIDRSTFLRRGLLPVGSFVAALPIVGTAPILVNWFGFDWQSKAAVVVVMVFFPILVNTVQGLADTAAMQRDLMRTYSASYWQTLLKLRLPAAMPFVFNGLKIATTLALIGAIVAEYFGSPTRGMGFRISTSVGTLELAMVWSEIAVAALAGTLFYGAVTLVERWVTFWHPSQR</sequence>
<evidence type="ECO:0000256" key="5">
    <source>
        <dbReference type="ARBA" id="ARBA00022989"/>
    </source>
</evidence>
<evidence type="ECO:0000256" key="4">
    <source>
        <dbReference type="ARBA" id="ARBA00022692"/>
    </source>
</evidence>
<evidence type="ECO:0000256" key="1">
    <source>
        <dbReference type="ARBA" id="ARBA00004651"/>
    </source>
</evidence>
<keyword evidence="6 7" id="KW-0472">Membrane</keyword>
<dbReference type="GO" id="GO:0005886">
    <property type="term" value="C:plasma membrane"/>
    <property type="evidence" value="ECO:0007669"/>
    <property type="project" value="UniProtKB-SubCell"/>
</dbReference>
<dbReference type="GO" id="GO:0055085">
    <property type="term" value="P:transmembrane transport"/>
    <property type="evidence" value="ECO:0007669"/>
    <property type="project" value="InterPro"/>
</dbReference>
<keyword evidence="5 7" id="KW-1133">Transmembrane helix</keyword>
<feature type="transmembrane region" description="Helical" evidence="7">
    <location>
        <begin position="92"/>
        <end position="110"/>
    </location>
</feature>
<dbReference type="Pfam" id="PF00528">
    <property type="entry name" value="BPD_transp_1"/>
    <property type="match status" value="1"/>
</dbReference>
<feature type="transmembrane region" description="Helical" evidence="7">
    <location>
        <begin position="202"/>
        <end position="225"/>
    </location>
</feature>
<feature type="transmembrane region" description="Helical" evidence="7">
    <location>
        <begin position="122"/>
        <end position="144"/>
    </location>
</feature>
<comment type="subcellular location">
    <subcellularLocation>
        <location evidence="1 7">Cell membrane</location>
        <topology evidence="1 7">Multi-pass membrane protein</topology>
    </subcellularLocation>
</comment>
<feature type="transmembrane region" description="Helical" evidence="7">
    <location>
        <begin position="245"/>
        <end position="268"/>
    </location>
</feature>
<protein>
    <submittedName>
        <fullName evidence="9">ABC transporter permease</fullName>
    </submittedName>
</protein>
<feature type="transmembrane region" description="Helical" evidence="7">
    <location>
        <begin position="150"/>
        <end position="170"/>
    </location>
</feature>
<evidence type="ECO:0000256" key="6">
    <source>
        <dbReference type="ARBA" id="ARBA00023136"/>
    </source>
</evidence>
<organism evidence="9">
    <name type="scientific">Boseongicola sp. SB0664_bin_43</name>
    <dbReference type="NCBI Taxonomy" id="2604844"/>
    <lineage>
        <taxon>Bacteria</taxon>
        <taxon>Pseudomonadati</taxon>
        <taxon>Pseudomonadota</taxon>
        <taxon>Alphaproteobacteria</taxon>
        <taxon>Rhodobacterales</taxon>
        <taxon>Paracoccaceae</taxon>
        <taxon>Boseongicola</taxon>
    </lineage>
</organism>
<evidence type="ECO:0000313" key="9">
    <source>
        <dbReference type="EMBL" id="MXY34408.1"/>
    </source>
</evidence>
<dbReference type="AlphaFoldDB" id="A0A6B0Y108"/>
<evidence type="ECO:0000256" key="2">
    <source>
        <dbReference type="ARBA" id="ARBA00022448"/>
    </source>
</evidence>
<dbReference type="SUPFAM" id="SSF161098">
    <property type="entry name" value="MetI-like"/>
    <property type="match status" value="1"/>
</dbReference>
<comment type="similarity">
    <text evidence="7">Belongs to the binding-protein-dependent transport system permease family.</text>
</comment>
<dbReference type="EMBL" id="VXRY01000403">
    <property type="protein sequence ID" value="MXY34408.1"/>
    <property type="molecule type" value="Genomic_DNA"/>
</dbReference>
<dbReference type="InterPro" id="IPR000515">
    <property type="entry name" value="MetI-like"/>
</dbReference>
<dbReference type="Gene3D" id="1.10.3720.10">
    <property type="entry name" value="MetI-like"/>
    <property type="match status" value="1"/>
</dbReference>
<reference evidence="9" key="1">
    <citation type="submission" date="2019-09" db="EMBL/GenBank/DDBJ databases">
        <title>Characterisation of the sponge microbiome using genome-centric metagenomics.</title>
        <authorList>
            <person name="Engelberts J.P."/>
            <person name="Robbins S.J."/>
            <person name="De Goeij J.M."/>
            <person name="Aranda M."/>
            <person name="Bell S.C."/>
            <person name="Webster N.S."/>
        </authorList>
    </citation>
    <scope>NUCLEOTIDE SEQUENCE</scope>
    <source>
        <strain evidence="9">SB0664_bin_43</strain>
    </source>
</reference>
<gene>
    <name evidence="9" type="ORF">F4Y60_10060</name>
</gene>